<keyword evidence="3" id="KW-1185">Reference proteome</keyword>
<evidence type="ECO:0000313" key="2">
    <source>
        <dbReference type="Ensembl" id="ENSSLUP00000042730.1"/>
    </source>
</evidence>
<dbReference type="Pfam" id="PF00078">
    <property type="entry name" value="RVT_1"/>
    <property type="match status" value="1"/>
</dbReference>
<name>A0A8C9ZX57_SANLU</name>
<proteinExistence type="predicted"/>
<reference evidence="2" key="1">
    <citation type="submission" date="2025-08" db="UniProtKB">
        <authorList>
            <consortium name="Ensembl"/>
        </authorList>
    </citation>
    <scope>IDENTIFICATION</scope>
</reference>
<dbReference type="PROSITE" id="PS50878">
    <property type="entry name" value="RT_POL"/>
    <property type="match status" value="1"/>
</dbReference>
<feature type="domain" description="Reverse transcriptase" evidence="1">
    <location>
        <begin position="1"/>
        <end position="117"/>
    </location>
</feature>
<protein>
    <recommendedName>
        <fullName evidence="1">Reverse transcriptase domain-containing protein</fullName>
    </recommendedName>
</protein>
<sequence>LEREGVLLIQSYVKIGTETSRRWLVENGTPQGSVISPLLFNIMINDVFSNVQSGIGRSLFKVQEALTLKTKSMFFTRKKIDESIKLELYGRTLERVKSFKFLGVYFDTGLTWRDHVSKINCGKLVWKKYL</sequence>
<dbReference type="AlphaFoldDB" id="A0A8C9ZX57"/>
<dbReference type="InterPro" id="IPR000477">
    <property type="entry name" value="RT_dom"/>
</dbReference>
<accession>A0A8C9ZX57</accession>
<evidence type="ECO:0000259" key="1">
    <source>
        <dbReference type="PROSITE" id="PS50878"/>
    </source>
</evidence>
<dbReference type="Proteomes" id="UP000694568">
    <property type="component" value="Unplaced"/>
</dbReference>
<reference evidence="2" key="2">
    <citation type="submission" date="2025-09" db="UniProtKB">
        <authorList>
            <consortium name="Ensembl"/>
        </authorList>
    </citation>
    <scope>IDENTIFICATION</scope>
</reference>
<dbReference type="Ensembl" id="ENSSLUT00000044096.1">
    <property type="protein sequence ID" value="ENSSLUP00000042730.1"/>
    <property type="gene ID" value="ENSSLUG00000018997.1"/>
</dbReference>
<dbReference type="GeneTree" id="ENSGT01010000229986"/>
<organism evidence="2 3">
    <name type="scientific">Sander lucioperca</name>
    <name type="common">Pike-perch</name>
    <name type="synonym">Perca lucioperca</name>
    <dbReference type="NCBI Taxonomy" id="283035"/>
    <lineage>
        <taxon>Eukaryota</taxon>
        <taxon>Metazoa</taxon>
        <taxon>Chordata</taxon>
        <taxon>Craniata</taxon>
        <taxon>Vertebrata</taxon>
        <taxon>Euteleostomi</taxon>
        <taxon>Actinopterygii</taxon>
        <taxon>Neopterygii</taxon>
        <taxon>Teleostei</taxon>
        <taxon>Neoteleostei</taxon>
        <taxon>Acanthomorphata</taxon>
        <taxon>Eupercaria</taxon>
        <taxon>Perciformes</taxon>
        <taxon>Percoidei</taxon>
        <taxon>Percidae</taxon>
        <taxon>Luciopercinae</taxon>
        <taxon>Sander</taxon>
    </lineage>
</organism>
<evidence type="ECO:0000313" key="3">
    <source>
        <dbReference type="Proteomes" id="UP000694568"/>
    </source>
</evidence>